<evidence type="ECO:0000256" key="1">
    <source>
        <dbReference type="ARBA" id="ARBA00012513"/>
    </source>
</evidence>
<evidence type="ECO:0000256" key="3">
    <source>
        <dbReference type="ARBA" id="ARBA00022679"/>
    </source>
</evidence>
<dbReference type="Pfam" id="PF00069">
    <property type="entry name" value="Pkinase"/>
    <property type="match status" value="1"/>
</dbReference>
<dbReference type="GO" id="GO:0005524">
    <property type="term" value="F:ATP binding"/>
    <property type="evidence" value="ECO:0007669"/>
    <property type="project" value="UniProtKB-KW"/>
</dbReference>
<evidence type="ECO:0000256" key="8">
    <source>
        <dbReference type="ARBA" id="ARBA00048679"/>
    </source>
</evidence>
<dbReference type="AlphaFoldDB" id="A0A9Q0H5Q1"/>
<dbReference type="SUPFAM" id="SSF56112">
    <property type="entry name" value="Protein kinase-like (PK-like)"/>
    <property type="match status" value="1"/>
</dbReference>
<evidence type="ECO:0000313" key="10">
    <source>
        <dbReference type="EMBL" id="KAJ4960043.1"/>
    </source>
</evidence>
<evidence type="ECO:0000259" key="9">
    <source>
        <dbReference type="PROSITE" id="PS50011"/>
    </source>
</evidence>
<evidence type="ECO:0000256" key="5">
    <source>
        <dbReference type="ARBA" id="ARBA00022777"/>
    </source>
</evidence>
<dbReference type="FunFam" id="1.10.510.10:FF:001023">
    <property type="entry name" value="Os07g0541700 protein"/>
    <property type="match status" value="1"/>
</dbReference>
<evidence type="ECO:0000256" key="6">
    <source>
        <dbReference type="ARBA" id="ARBA00022840"/>
    </source>
</evidence>
<reference evidence="10" key="1">
    <citation type="journal article" date="2023" name="Plant J.">
        <title>The genome of the king protea, Protea cynaroides.</title>
        <authorList>
            <person name="Chang J."/>
            <person name="Duong T.A."/>
            <person name="Schoeman C."/>
            <person name="Ma X."/>
            <person name="Roodt D."/>
            <person name="Barker N."/>
            <person name="Li Z."/>
            <person name="Van de Peer Y."/>
            <person name="Mizrachi E."/>
        </authorList>
    </citation>
    <scope>NUCLEOTIDE SEQUENCE</scope>
    <source>
        <tissue evidence="10">Young leaves</tissue>
    </source>
</reference>
<dbReference type="InterPro" id="IPR000719">
    <property type="entry name" value="Prot_kinase_dom"/>
</dbReference>
<accession>A0A9Q0H5Q1</accession>
<dbReference type="Proteomes" id="UP001141806">
    <property type="component" value="Unassembled WGS sequence"/>
</dbReference>
<keyword evidence="4" id="KW-0547">Nucleotide-binding</keyword>
<dbReference type="InterPro" id="IPR052059">
    <property type="entry name" value="CR_Ser/Thr_kinase"/>
</dbReference>
<evidence type="ECO:0000256" key="2">
    <source>
        <dbReference type="ARBA" id="ARBA00022527"/>
    </source>
</evidence>
<gene>
    <name evidence="10" type="ORF">NE237_019953</name>
</gene>
<proteinExistence type="predicted"/>
<dbReference type="InterPro" id="IPR011009">
    <property type="entry name" value="Kinase-like_dom_sf"/>
</dbReference>
<evidence type="ECO:0000256" key="7">
    <source>
        <dbReference type="ARBA" id="ARBA00047899"/>
    </source>
</evidence>
<dbReference type="EC" id="2.7.11.1" evidence="1"/>
<keyword evidence="6" id="KW-0067">ATP-binding</keyword>
<sequence>MASKAFLFMSTTATRAWTSLYLRYFIIPIMYPDRAKLLNWEKRLGIIQGVGEGLSYLHEVSEVRIIHRDIKASNVILNDKLKPKITDFGLARSFPEDLTHLSARIAGTLGYMAPEYVVHGHLTEKANVYSFGVLIPEIVTGQRCSSGSGSQPGESFLASMSFVFRCGSITMITQLSK</sequence>
<comment type="caution">
    <text evidence="10">The sequence shown here is derived from an EMBL/GenBank/DDBJ whole genome shotgun (WGS) entry which is preliminary data.</text>
</comment>
<dbReference type="SMART" id="SM00220">
    <property type="entry name" value="S_TKc"/>
    <property type="match status" value="1"/>
</dbReference>
<feature type="domain" description="Protein kinase" evidence="9">
    <location>
        <begin position="1"/>
        <end position="177"/>
    </location>
</feature>
<keyword evidence="11" id="KW-1185">Reference proteome</keyword>
<dbReference type="PROSITE" id="PS00108">
    <property type="entry name" value="PROTEIN_KINASE_ST"/>
    <property type="match status" value="1"/>
</dbReference>
<name>A0A9Q0H5Q1_9MAGN</name>
<dbReference type="Gene3D" id="1.10.510.10">
    <property type="entry name" value="Transferase(Phosphotransferase) domain 1"/>
    <property type="match status" value="1"/>
</dbReference>
<dbReference type="InterPro" id="IPR008271">
    <property type="entry name" value="Ser/Thr_kinase_AS"/>
</dbReference>
<protein>
    <recommendedName>
        <fullName evidence="1">non-specific serine/threonine protein kinase</fullName>
        <ecNumber evidence="1">2.7.11.1</ecNumber>
    </recommendedName>
</protein>
<dbReference type="OrthoDB" id="4062651at2759"/>
<evidence type="ECO:0000313" key="11">
    <source>
        <dbReference type="Proteomes" id="UP001141806"/>
    </source>
</evidence>
<dbReference type="GO" id="GO:0004674">
    <property type="term" value="F:protein serine/threonine kinase activity"/>
    <property type="evidence" value="ECO:0007669"/>
    <property type="project" value="UniProtKB-KW"/>
</dbReference>
<dbReference type="EMBL" id="JAMYWD010000009">
    <property type="protein sequence ID" value="KAJ4960043.1"/>
    <property type="molecule type" value="Genomic_DNA"/>
</dbReference>
<keyword evidence="3" id="KW-0808">Transferase</keyword>
<dbReference type="PROSITE" id="PS50011">
    <property type="entry name" value="PROTEIN_KINASE_DOM"/>
    <property type="match status" value="1"/>
</dbReference>
<keyword evidence="2" id="KW-0723">Serine/threonine-protein kinase</keyword>
<organism evidence="10 11">
    <name type="scientific">Protea cynaroides</name>
    <dbReference type="NCBI Taxonomy" id="273540"/>
    <lineage>
        <taxon>Eukaryota</taxon>
        <taxon>Viridiplantae</taxon>
        <taxon>Streptophyta</taxon>
        <taxon>Embryophyta</taxon>
        <taxon>Tracheophyta</taxon>
        <taxon>Spermatophyta</taxon>
        <taxon>Magnoliopsida</taxon>
        <taxon>Proteales</taxon>
        <taxon>Proteaceae</taxon>
        <taxon>Protea</taxon>
    </lineage>
</organism>
<dbReference type="PANTHER" id="PTHR47973">
    <property type="entry name" value="CYSTEINE-RICH RECEPTOR-LIKE PROTEIN KINASE 3"/>
    <property type="match status" value="1"/>
</dbReference>
<evidence type="ECO:0000256" key="4">
    <source>
        <dbReference type="ARBA" id="ARBA00022741"/>
    </source>
</evidence>
<keyword evidence="5" id="KW-0418">Kinase</keyword>
<comment type="catalytic activity">
    <reaction evidence="8">
        <text>L-seryl-[protein] + ATP = O-phospho-L-seryl-[protein] + ADP + H(+)</text>
        <dbReference type="Rhea" id="RHEA:17989"/>
        <dbReference type="Rhea" id="RHEA-COMP:9863"/>
        <dbReference type="Rhea" id="RHEA-COMP:11604"/>
        <dbReference type="ChEBI" id="CHEBI:15378"/>
        <dbReference type="ChEBI" id="CHEBI:29999"/>
        <dbReference type="ChEBI" id="CHEBI:30616"/>
        <dbReference type="ChEBI" id="CHEBI:83421"/>
        <dbReference type="ChEBI" id="CHEBI:456216"/>
        <dbReference type="EC" id="2.7.11.1"/>
    </reaction>
</comment>
<comment type="catalytic activity">
    <reaction evidence="7">
        <text>L-threonyl-[protein] + ATP = O-phospho-L-threonyl-[protein] + ADP + H(+)</text>
        <dbReference type="Rhea" id="RHEA:46608"/>
        <dbReference type="Rhea" id="RHEA-COMP:11060"/>
        <dbReference type="Rhea" id="RHEA-COMP:11605"/>
        <dbReference type="ChEBI" id="CHEBI:15378"/>
        <dbReference type="ChEBI" id="CHEBI:30013"/>
        <dbReference type="ChEBI" id="CHEBI:30616"/>
        <dbReference type="ChEBI" id="CHEBI:61977"/>
        <dbReference type="ChEBI" id="CHEBI:456216"/>
        <dbReference type="EC" id="2.7.11.1"/>
    </reaction>
</comment>